<reference evidence="1" key="1">
    <citation type="submission" date="2019-11" db="EMBL/GenBank/DDBJ databases">
        <title>The nuclear and mitochondrial genomes of Frieseomelitta varia - a highly eusocial stingless bee (Meliponini) with a permanently sterile worker caste.</title>
        <authorList>
            <person name="Freitas F.C.P."/>
            <person name="Lourenco A.P."/>
            <person name="Nunes F.M.F."/>
            <person name="Paschoal A.R."/>
            <person name="Abreu F.C.P."/>
            <person name="Barbin F.O."/>
            <person name="Bataglia L."/>
            <person name="Cardoso-Junior C.A.M."/>
            <person name="Cervoni M.S."/>
            <person name="Silva S.R."/>
            <person name="Dalarmi F."/>
            <person name="Del Lama M.A."/>
            <person name="Depintor T.S."/>
            <person name="Ferreira K.M."/>
            <person name="Goria P.S."/>
            <person name="Jaskot M.C."/>
            <person name="Lago D.C."/>
            <person name="Luna-Lucena D."/>
            <person name="Moda L.M."/>
            <person name="Nascimento L."/>
            <person name="Pedrino M."/>
            <person name="Rabico F.O."/>
            <person name="Sanches F.C."/>
            <person name="Santos D.E."/>
            <person name="Santos C.G."/>
            <person name="Vieira J."/>
            <person name="Lopes T.F."/>
            <person name="Barchuk A.R."/>
            <person name="Hartfelder K."/>
            <person name="Simoes Z.L.P."/>
            <person name="Bitondi M.M.G."/>
            <person name="Pinheiro D.G."/>
        </authorList>
    </citation>
    <scope>NUCLEOTIDE SEQUENCE</scope>
    <source>
        <strain evidence="1">USP_RPSP 00005682</strain>
        <tissue evidence="1">Whole individual</tissue>
    </source>
</reference>
<organism evidence="1 2">
    <name type="scientific">Frieseomelitta varia</name>
    <dbReference type="NCBI Taxonomy" id="561572"/>
    <lineage>
        <taxon>Eukaryota</taxon>
        <taxon>Metazoa</taxon>
        <taxon>Ecdysozoa</taxon>
        <taxon>Arthropoda</taxon>
        <taxon>Hexapoda</taxon>
        <taxon>Insecta</taxon>
        <taxon>Pterygota</taxon>
        <taxon>Neoptera</taxon>
        <taxon>Endopterygota</taxon>
        <taxon>Hymenoptera</taxon>
        <taxon>Apocrita</taxon>
        <taxon>Aculeata</taxon>
        <taxon>Apoidea</taxon>
        <taxon>Anthophila</taxon>
        <taxon>Apidae</taxon>
        <taxon>Frieseomelitta</taxon>
    </lineage>
</organism>
<proteinExistence type="predicted"/>
<keyword evidence="2" id="KW-1185">Reference proteome</keyword>
<dbReference type="AlphaFoldDB" id="A0A833SHP8"/>
<dbReference type="EMBL" id="WNWW01000192">
    <property type="protein sequence ID" value="KAF3428857.1"/>
    <property type="molecule type" value="Genomic_DNA"/>
</dbReference>
<dbReference type="GO" id="GO:0006325">
    <property type="term" value="P:chromatin organization"/>
    <property type="evidence" value="ECO:0007669"/>
    <property type="project" value="TreeGrafter"/>
</dbReference>
<protein>
    <submittedName>
        <fullName evidence="1">Uncharacterized protein</fullName>
    </submittedName>
</protein>
<dbReference type="PANTHER" id="PTHR28678:SF1">
    <property type="entry name" value="CODANIN-1"/>
    <property type="match status" value="1"/>
</dbReference>
<dbReference type="InterPro" id="IPR040031">
    <property type="entry name" value="Codanin-1"/>
</dbReference>
<gene>
    <name evidence="1" type="ORF">E2986_12510</name>
</gene>
<dbReference type="GO" id="GO:0005634">
    <property type="term" value="C:nucleus"/>
    <property type="evidence" value="ECO:0007669"/>
    <property type="project" value="TreeGrafter"/>
</dbReference>
<dbReference type="Proteomes" id="UP000655588">
    <property type="component" value="Unassembled WGS sequence"/>
</dbReference>
<comment type="caution">
    <text evidence="1">The sequence shown here is derived from an EMBL/GenBank/DDBJ whole genome shotgun (WGS) entry which is preliminary data.</text>
</comment>
<sequence length="133" mass="15304">MNIFIYLCTMGELNVCFQIDTDDRKNFPSEAGFQILKNQRDTFFEIFRMWEKNYSLPGWTFQIALGSKIRTMLTLHNDASQLLISCIQNRQQVNPNIDSSLTSQGYITILLIPGFKSYMCVRAQTSDSEIGGR</sequence>
<evidence type="ECO:0000313" key="1">
    <source>
        <dbReference type="EMBL" id="KAF3428857.1"/>
    </source>
</evidence>
<evidence type="ECO:0000313" key="2">
    <source>
        <dbReference type="Proteomes" id="UP000655588"/>
    </source>
</evidence>
<dbReference type="PANTHER" id="PTHR28678">
    <property type="entry name" value="CODANIN-1"/>
    <property type="match status" value="1"/>
</dbReference>
<name>A0A833SHP8_9HYME</name>
<accession>A0A833SHP8</accession>